<evidence type="ECO:0000256" key="5">
    <source>
        <dbReference type="ARBA" id="ARBA00022692"/>
    </source>
</evidence>
<dbReference type="InterPro" id="IPR000515">
    <property type="entry name" value="MetI-like"/>
</dbReference>
<evidence type="ECO:0000259" key="9">
    <source>
        <dbReference type="PROSITE" id="PS50928"/>
    </source>
</evidence>
<proteinExistence type="inferred from homology"/>
<dbReference type="Gene3D" id="1.10.3720.10">
    <property type="entry name" value="MetI-like"/>
    <property type="match status" value="2"/>
</dbReference>
<dbReference type="STRING" id="869210.Marky_1734"/>
<feature type="transmembrane region" description="Helical" evidence="8">
    <location>
        <begin position="213"/>
        <end position="231"/>
    </location>
</feature>
<feature type="domain" description="ABC transmembrane type-1" evidence="9">
    <location>
        <begin position="303"/>
        <end position="493"/>
    </location>
</feature>
<comment type="similarity">
    <text evidence="8">Belongs to the binding-protein-dependent transport system permease family.</text>
</comment>
<feature type="transmembrane region" description="Helical" evidence="8">
    <location>
        <begin position="71"/>
        <end position="91"/>
    </location>
</feature>
<accession>F2NMT5</accession>
<evidence type="ECO:0000256" key="4">
    <source>
        <dbReference type="ARBA" id="ARBA00022519"/>
    </source>
</evidence>
<evidence type="ECO:0000313" key="10">
    <source>
        <dbReference type="EMBL" id="AEB12469.1"/>
    </source>
</evidence>
<feature type="transmembrane region" description="Helical" evidence="8">
    <location>
        <begin position="170"/>
        <end position="193"/>
    </location>
</feature>
<feature type="domain" description="ABC transmembrane type-1" evidence="9">
    <location>
        <begin position="35"/>
        <end position="230"/>
    </location>
</feature>
<feature type="transmembrane region" description="Helical" evidence="8">
    <location>
        <begin position="368"/>
        <end position="386"/>
    </location>
</feature>
<keyword evidence="11" id="KW-1185">Reference proteome</keyword>
<evidence type="ECO:0000256" key="3">
    <source>
        <dbReference type="ARBA" id="ARBA00022475"/>
    </source>
</evidence>
<feature type="transmembrane region" description="Helical" evidence="8">
    <location>
        <begin position="263"/>
        <end position="287"/>
    </location>
</feature>
<dbReference type="PROSITE" id="PS50928">
    <property type="entry name" value="ABC_TM1"/>
    <property type="match status" value="2"/>
</dbReference>
<dbReference type="SUPFAM" id="SSF161098">
    <property type="entry name" value="MetI-like"/>
    <property type="match status" value="2"/>
</dbReference>
<sequence length="501" mass="54564">MGVLLLLGYLLLRALGVEAEELAKLVLRPRNLRLLQNTLLLAAGVLALDVLLALPLAWLTTRSDLRFKRAFTLLGVLPLAIPGYVMAYALLALGGPYGAAAQLFGVTLPRLNGYAGALIALTIYTFPYMFLNLRAALLGLDPTLEEAARSLGYRPHQVFLRVVLPQLRPAFYAGGLLVGLHVLGDFGVVSLMRFETFSYAIYLQYSAAYDREYAAWLALMLLTLTGGLLYLEARLLHRVRLDRIGTGVKKRAAPTPLGAWRPLAYGFALGLPLLAVGAPVLAIGYWMTRTSNPGVLTDLGEALTNSILASAPAAFLAPMLVLPIAYLSVRYPSRLSRFLERVAYIGYATPPLAFALALIFFSLNLVPFLYQTLALLVYAYTLHFLAEAIGPVRSALYQASPRVEEAAYSLGYTPFWAFWKVTFPVLRGGLLASTAFVFLSAMKELPLTFLLAPIGFETLATNVWGYTTEAMFAEAAPYALVILLASAGFVGLLLAQERRSA</sequence>
<feature type="transmembrane region" description="Helical" evidence="8">
    <location>
        <begin position="307"/>
        <end position="329"/>
    </location>
</feature>
<dbReference type="Pfam" id="PF00528">
    <property type="entry name" value="BPD_transp_1"/>
    <property type="match status" value="2"/>
</dbReference>
<dbReference type="KEGG" id="mhd:Marky_1734"/>
<evidence type="ECO:0000256" key="8">
    <source>
        <dbReference type="RuleBase" id="RU363032"/>
    </source>
</evidence>
<evidence type="ECO:0000256" key="1">
    <source>
        <dbReference type="ARBA" id="ARBA00004429"/>
    </source>
</evidence>
<keyword evidence="7 8" id="KW-0472">Membrane</keyword>
<dbReference type="PANTHER" id="PTHR43357:SF3">
    <property type="entry name" value="FE(3+)-TRANSPORT SYSTEM PERMEASE PROTEIN FBPB 2"/>
    <property type="match status" value="1"/>
</dbReference>
<feature type="transmembrane region" description="Helical" evidence="8">
    <location>
        <begin position="40"/>
        <end position="59"/>
    </location>
</feature>
<evidence type="ECO:0000313" key="11">
    <source>
        <dbReference type="Proteomes" id="UP000007030"/>
    </source>
</evidence>
<gene>
    <name evidence="10" type="ordered locus">Marky_1734</name>
</gene>
<comment type="subcellular location">
    <subcellularLocation>
        <location evidence="1">Cell inner membrane</location>
        <topology evidence="1">Multi-pass membrane protein</topology>
    </subcellularLocation>
    <subcellularLocation>
        <location evidence="8">Cell membrane</location>
        <topology evidence="8">Multi-pass membrane protein</topology>
    </subcellularLocation>
</comment>
<keyword evidence="2 8" id="KW-0813">Transport</keyword>
<dbReference type="Proteomes" id="UP000007030">
    <property type="component" value="Chromosome"/>
</dbReference>
<dbReference type="GO" id="GO:0005886">
    <property type="term" value="C:plasma membrane"/>
    <property type="evidence" value="ECO:0007669"/>
    <property type="project" value="UniProtKB-SubCell"/>
</dbReference>
<name>F2NMT5_MARHT</name>
<organism evidence="10 11">
    <name type="scientific">Marinithermus hydrothermalis (strain DSM 14884 / JCM 11576 / T1)</name>
    <dbReference type="NCBI Taxonomy" id="869210"/>
    <lineage>
        <taxon>Bacteria</taxon>
        <taxon>Thermotogati</taxon>
        <taxon>Deinococcota</taxon>
        <taxon>Deinococci</taxon>
        <taxon>Thermales</taxon>
        <taxon>Thermaceae</taxon>
        <taxon>Marinithermus</taxon>
    </lineage>
</organism>
<evidence type="ECO:0000256" key="6">
    <source>
        <dbReference type="ARBA" id="ARBA00022989"/>
    </source>
</evidence>
<dbReference type="InterPro" id="IPR035906">
    <property type="entry name" value="MetI-like_sf"/>
</dbReference>
<dbReference type="GO" id="GO:0055085">
    <property type="term" value="P:transmembrane transport"/>
    <property type="evidence" value="ECO:0007669"/>
    <property type="project" value="InterPro"/>
</dbReference>
<dbReference type="AlphaFoldDB" id="F2NMT5"/>
<dbReference type="HOGENOM" id="CLU_021838_0_0_0"/>
<dbReference type="PANTHER" id="PTHR43357">
    <property type="entry name" value="INNER MEMBRANE ABC TRANSPORTER PERMEASE PROTEIN YDCV"/>
    <property type="match status" value="1"/>
</dbReference>
<dbReference type="CDD" id="cd06261">
    <property type="entry name" value="TM_PBP2"/>
    <property type="match status" value="2"/>
</dbReference>
<evidence type="ECO:0000256" key="7">
    <source>
        <dbReference type="ARBA" id="ARBA00023136"/>
    </source>
</evidence>
<reference evidence="10 11" key="1">
    <citation type="journal article" date="2012" name="Stand. Genomic Sci.">
        <title>Complete genome sequence of the aerobic, heterotroph Marinithermus hydrothermalis type strain (T1(T)) from a deep-sea hydrothermal vent chimney.</title>
        <authorList>
            <person name="Copeland A."/>
            <person name="Gu W."/>
            <person name="Yasawong M."/>
            <person name="Lapidus A."/>
            <person name="Lucas S."/>
            <person name="Deshpande S."/>
            <person name="Pagani I."/>
            <person name="Tapia R."/>
            <person name="Cheng J.F."/>
            <person name="Goodwin L.A."/>
            <person name="Pitluck S."/>
            <person name="Liolios K."/>
            <person name="Ivanova N."/>
            <person name="Mavromatis K."/>
            <person name="Mikhailova N."/>
            <person name="Pati A."/>
            <person name="Chen A."/>
            <person name="Palaniappan K."/>
            <person name="Land M."/>
            <person name="Pan C."/>
            <person name="Brambilla E.M."/>
            <person name="Rohde M."/>
            <person name="Tindall B.J."/>
            <person name="Sikorski J."/>
            <person name="Goker M."/>
            <person name="Detter J.C."/>
            <person name="Bristow J."/>
            <person name="Eisen J.A."/>
            <person name="Markowitz V."/>
            <person name="Hugenholtz P."/>
            <person name="Kyrpides N.C."/>
            <person name="Klenk H.P."/>
            <person name="Woyke T."/>
        </authorList>
    </citation>
    <scope>NUCLEOTIDE SEQUENCE [LARGE SCALE GENOMIC DNA]</scope>
    <source>
        <strain evidence="11">DSM 14884 / JCM 11576 / T1</strain>
    </source>
</reference>
<protein>
    <submittedName>
        <fullName evidence="10">ABC-type transporter, integral membrane subunit</fullName>
    </submittedName>
</protein>
<feature type="transmembrane region" description="Helical" evidence="8">
    <location>
        <begin position="476"/>
        <end position="495"/>
    </location>
</feature>
<keyword evidence="4" id="KW-0997">Cell inner membrane</keyword>
<dbReference type="EMBL" id="CP002630">
    <property type="protein sequence ID" value="AEB12469.1"/>
    <property type="molecule type" value="Genomic_DNA"/>
</dbReference>
<keyword evidence="6 8" id="KW-1133">Transmembrane helix</keyword>
<feature type="transmembrane region" description="Helical" evidence="8">
    <location>
        <begin position="111"/>
        <end position="131"/>
    </location>
</feature>
<dbReference type="eggNOG" id="COG1178">
    <property type="taxonomic scope" value="Bacteria"/>
</dbReference>
<feature type="transmembrane region" description="Helical" evidence="8">
    <location>
        <begin position="341"/>
        <end position="362"/>
    </location>
</feature>
<keyword evidence="5 8" id="KW-0812">Transmembrane</keyword>
<keyword evidence="3" id="KW-1003">Cell membrane</keyword>
<evidence type="ECO:0000256" key="2">
    <source>
        <dbReference type="ARBA" id="ARBA00022448"/>
    </source>
</evidence>